<name>A0ABW2AKM4_9MICO</name>
<evidence type="ECO:0008006" key="3">
    <source>
        <dbReference type="Google" id="ProtNLM"/>
    </source>
</evidence>
<dbReference type="SUPFAM" id="SSF53254">
    <property type="entry name" value="Phosphoglycerate mutase-like"/>
    <property type="match status" value="1"/>
</dbReference>
<evidence type="ECO:0000313" key="2">
    <source>
        <dbReference type="Proteomes" id="UP001596298"/>
    </source>
</evidence>
<proteinExistence type="predicted"/>
<sequence>MARRVILLRHAAPQVNSSRDPHDWGLSADGHSAASGLRSRMPVSATFAASDEPKAIETLRAATDCEFVVDGRFGEVDRPREPISDAFRAARRDWVAGALDARHDGWELPDLVDVDVS</sequence>
<dbReference type="InterPro" id="IPR029033">
    <property type="entry name" value="His_PPase_superfam"/>
</dbReference>
<dbReference type="EMBL" id="JBHSWH010000001">
    <property type="protein sequence ID" value="MFC6707488.1"/>
    <property type="molecule type" value="Genomic_DNA"/>
</dbReference>
<accession>A0ABW2AKM4</accession>
<dbReference type="Proteomes" id="UP001596298">
    <property type="component" value="Unassembled WGS sequence"/>
</dbReference>
<organism evidence="1 2">
    <name type="scientific">Flexivirga alba</name>
    <dbReference type="NCBI Taxonomy" id="702742"/>
    <lineage>
        <taxon>Bacteria</taxon>
        <taxon>Bacillati</taxon>
        <taxon>Actinomycetota</taxon>
        <taxon>Actinomycetes</taxon>
        <taxon>Micrococcales</taxon>
        <taxon>Dermacoccaceae</taxon>
        <taxon>Flexivirga</taxon>
    </lineage>
</organism>
<protein>
    <recommendedName>
        <fullName evidence="3">Histidine phosphatase family protein</fullName>
    </recommendedName>
</protein>
<comment type="caution">
    <text evidence="1">The sequence shown here is derived from an EMBL/GenBank/DDBJ whole genome shotgun (WGS) entry which is preliminary data.</text>
</comment>
<gene>
    <name evidence="1" type="ORF">ACFQDH_20135</name>
</gene>
<keyword evidence="2" id="KW-1185">Reference proteome</keyword>
<dbReference type="Gene3D" id="3.40.50.1240">
    <property type="entry name" value="Phosphoglycerate mutase-like"/>
    <property type="match status" value="1"/>
</dbReference>
<evidence type="ECO:0000313" key="1">
    <source>
        <dbReference type="EMBL" id="MFC6707488.1"/>
    </source>
</evidence>
<dbReference type="RefSeq" id="WP_382404155.1">
    <property type="nucleotide sequence ID" value="NZ_JBHSWH010000001.1"/>
</dbReference>
<reference evidence="2" key="1">
    <citation type="journal article" date="2019" name="Int. J. Syst. Evol. Microbiol.">
        <title>The Global Catalogue of Microorganisms (GCM) 10K type strain sequencing project: providing services to taxonomists for standard genome sequencing and annotation.</title>
        <authorList>
            <consortium name="The Broad Institute Genomics Platform"/>
            <consortium name="The Broad Institute Genome Sequencing Center for Infectious Disease"/>
            <person name="Wu L."/>
            <person name="Ma J."/>
        </authorList>
    </citation>
    <scope>NUCLEOTIDE SEQUENCE [LARGE SCALE GENOMIC DNA]</scope>
    <source>
        <strain evidence="2">CCUG 58127</strain>
    </source>
</reference>